<dbReference type="GO" id="GO:0005524">
    <property type="term" value="F:ATP binding"/>
    <property type="evidence" value="ECO:0007669"/>
    <property type="project" value="UniProtKB-UniRule"/>
</dbReference>
<dbReference type="KEGG" id="emi:Emin_0184"/>
<protein>
    <recommendedName>
        <fullName evidence="10">Glycine--tRNA ligase beta subunit</fullName>
        <ecNumber evidence="10">6.1.1.14</ecNumber>
    </recommendedName>
    <alternativeName>
        <fullName evidence="10">Glycyl-tRNA synthetase beta subunit</fullName>
        <shortName evidence="10">GlyRS</shortName>
    </alternativeName>
</protein>
<dbReference type="HAMAP" id="MF_00255">
    <property type="entry name" value="Gly_tRNA_synth_beta"/>
    <property type="match status" value="1"/>
</dbReference>
<dbReference type="NCBIfam" id="TIGR00211">
    <property type="entry name" value="glyS"/>
    <property type="match status" value="1"/>
</dbReference>
<dbReference type="HOGENOM" id="CLU_007220_2_2_0"/>
<dbReference type="GO" id="GO:0005829">
    <property type="term" value="C:cytosol"/>
    <property type="evidence" value="ECO:0007669"/>
    <property type="project" value="TreeGrafter"/>
</dbReference>
<dbReference type="GO" id="GO:0004814">
    <property type="term" value="F:arginine-tRNA ligase activity"/>
    <property type="evidence" value="ECO:0007669"/>
    <property type="project" value="InterPro"/>
</dbReference>
<keyword evidence="4 10" id="KW-0436">Ligase</keyword>
<evidence type="ECO:0000256" key="3">
    <source>
        <dbReference type="ARBA" id="ARBA00022490"/>
    </source>
</evidence>
<keyword evidence="3 10" id="KW-0963">Cytoplasm</keyword>
<evidence type="ECO:0000256" key="7">
    <source>
        <dbReference type="ARBA" id="ARBA00022917"/>
    </source>
</evidence>
<dbReference type="PANTHER" id="PTHR30075:SF2">
    <property type="entry name" value="GLYCINE--TRNA LIGASE, CHLOROPLASTIC_MITOCHONDRIAL 2"/>
    <property type="match status" value="1"/>
</dbReference>
<dbReference type="SUPFAM" id="SSF109604">
    <property type="entry name" value="HD-domain/PDEase-like"/>
    <property type="match status" value="1"/>
</dbReference>
<sequence>MKNALLEIGVEHLPARFVEGALRQMEALAAEQFAKYNISYASLRAFGTFRKIALHIEGLEPKSKDISKEIKGPPAKLLKDANGNFTPQSAGFAQKNGIKPEKLSVVETPNGPFIYAKIKIKGEATKKLLPQIFTNIVTSLQFPKNMVWEESGLRFARPIRTLIGLYGDAVIKFKVAGVESGRTTWPLSSFGTKGIKIASADSYIETLKNQPQPILAEPEERKEVLAKAIAKEGELRNLTSVISEDLLNETVYMTEHPVAVPGDFEIRFLTLPKELIITVLKKQIKMFHMVNKDGGIEPYFIAVRDGMSVNQQEVMEGFKKVMSARLSDAIFFYNQDLNKGLNAFKEKLATVRFIDGLGTMLDKTERTKKLALWLAEKCGAKKDIVGQAADYCYADLTSSVVYEFPELQGYMGGVYALKENKPTETAKALEEFYFPLTSTSELPSTLESAIVSLAGKMDAVTGNFLTGQIPTGSEDPFALRRQAIGIVRMMLDYNMPIAPKELVDYSVKLYEKETDVYCALEAFLDARMSNLLENESIDTKVIMCVSGNAAKPFTHTLQVAKALQNMKENEDLKTVGESAKRVINILKKAEFDAASVNSTLFEHDAERNLLTAVEKTEKELIKYNKTLTVKDCEEIFALLAGFKGELASFFDSVMVNSDKEEIRKNRLNLLNKTASLLTVIADITKLN</sequence>
<dbReference type="PROSITE" id="PS50861">
    <property type="entry name" value="AA_TRNA_LIGASE_II_GLYAB"/>
    <property type="match status" value="1"/>
</dbReference>
<dbReference type="Pfam" id="PF02092">
    <property type="entry name" value="tRNA_synt_2f"/>
    <property type="match status" value="1"/>
</dbReference>
<evidence type="ECO:0000256" key="6">
    <source>
        <dbReference type="ARBA" id="ARBA00022840"/>
    </source>
</evidence>
<comment type="similarity">
    <text evidence="2 10">Belongs to the class-II aminoacyl-tRNA synthetase family.</text>
</comment>
<reference evidence="12 13" key="1">
    <citation type="journal article" date="2009" name="Appl. Environ. Microbiol.">
        <title>Genomic analysis of 'Elusimicrobium minutum,' the first cultivated representative of the phylum 'Elusimicrobia' (formerly termite group 1).</title>
        <authorList>
            <person name="Herlemann D.P.R."/>
            <person name="Geissinger O."/>
            <person name="Ikeda-Ohtsubo W."/>
            <person name="Kunin V."/>
            <person name="Sun H."/>
            <person name="Lapidus A."/>
            <person name="Hugenholtz P."/>
            <person name="Brune A."/>
        </authorList>
    </citation>
    <scope>NUCLEOTIDE SEQUENCE [LARGE SCALE GENOMIC DNA]</scope>
    <source>
        <strain evidence="12 13">Pei191</strain>
    </source>
</reference>
<accession>B2KBR1</accession>
<comment type="subcellular location">
    <subcellularLocation>
        <location evidence="1 10">Cytoplasm</location>
    </subcellularLocation>
</comment>
<evidence type="ECO:0000256" key="2">
    <source>
        <dbReference type="ARBA" id="ARBA00008226"/>
    </source>
</evidence>
<name>B2KBR1_ELUMP</name>
<dbReference type="EC" id="6.1.1.14" evidence="10"/>
<proteinExistence type="inferred from homology"/>
<organism evidence="12 13">
    <name type="scientific">Elusimicrobium minutum (strain Pei191)</name>
    <dbReference type="NCBI Taxonomy" id="445932"/>
    <lineage>
        <taxon>Bacteria</taxon>
        <taxon>Pseudomonadati</taxon>
        <taxon>Elusimicrobiota</taxon>
        <taxon>Elusimicrobia</taxon>
        <taxon>Elusimicrobiales</taxon>
        <taxon>Elusimicrobiaceae</taxon>
        <taxon>Elusimicrobium</taxon>
    </lineage>
</organism>
<evidence type="ECO:0000256" key="10">
    <source>
        <dbReference type="HAMAP-Rule" id="MF_00255"/>
    </source>
</evidence>
<keyword evidence="5 10" id="KW-0547">Nucleotide-binding</keyword>
<dbReference type="Proteomes" id="UP000001029">
    <property type="component" value="Chromosome"/>
</dbReference>
<evidence type="ECO:0000259" key="11">
    <source>
        <dbReference type="Pfam" id="PF05746"/>
    </source>
</evidence>
<keyword evidence="6 10" id="KW-0067">ATP-binding</keyword>
<dbReference type="RefSeq" id="WP_012414363.1">
    <property type="nucleotide sequence ID" value="NC_010644.1"/>
</dbReference>
<dbReference type="OrthoDB" id="9775440at2"/>
<evidence type="ECO:0000256" key="9">
    <source>
        <dbReference type="ARBA" id="ARBA00047937"/>
    </source>
</evidence>
<dbReference type="GO" id="GO:0006420">
    <property type="term" value="P:arginyl-tRNA aminoacylation"/>
    <property type="evidence" value="ECO:0007669"/>
    <property type="project" value="InterPro"/>
</dbReference>
<gene>
    <name evidence="10" type="primary">glyS</name>
    <name evidence="12" type="ordered locus">Emin_0184</name>
</gene>
<evidence type="ECO:0000313" key="13">
    <source>
        <dbReference type="Proteomes" id="UP000001029"/>
    </source>
</evidence>
<keyword evidence="8 10" id="KW-0030">Aminoacyl-tRNA synthetase</keyword>
<dbReference type="InterPro" id="IPR015944">
    <property type="entry name" value="Gly-tRNA-synth_bsu"/>
</dbReference>
<evidence type="ECO:0000256" key="4">
    <source>
        <dbReference type="ARBA" id="ARBA00022598"/>
    </source>
</evidence>
<feature type="domain" description="DALR anticodon binding" evidence="11">
    <location>
        <begin position="578"/>
        <end position="678"/>
    </location>
</feature>
<evidence type="ECO:0000256" key="5">
    <source>
        <dbReference type="ARBA" id="ARBA00022741"/>
    </source>
</evidence>
<dbReference type="PRINTS" id="PR01045">
    <property type="entry name" value="TRNASYNTHGB"/>
</dbReference>
<evidence type="ECO:0000256" key="8">
    <source>
        <dbReference type="ARBA" id="ARBA00023146"/>
    </source>
</evidence>
<comment type="catalytic activity">
    <reaction evidence="9 10">
        <text>tRNA(Gly) + glycine + ATP = glycyl-tRNA(Gly) + AMP + diphosphate</text>
        <dbReference type="Rhea" id="RHEA:16013"/>
        <dbReference type="Rhea" id="RHEA-COMP:9664"/>
        <dbReference type="Rhea" id="RHEA-COMP:9683"/>
        <dbReference type="ChEBI" id="CHEBI:30616"/>
        <dbReference type="ChEBI" id="CHEBI:33019"/>
        <dbReference type="ChEBI" id="CHEBI:57305"/>
        <dbReference type="ChEBI" id="CHEBI:78442"/>
        <dbReference type="ChEBI" id="CHEBI:78522"/>
        <dbReference type="ChEBI" id="CHEBI:456215"/>
        <dbReference type="EC" id="6.1.1.14"/>
    </reaction>
</comment>
<dbReference type="GO" id="GO:0006426">
    <property type="term" value="P:glycyl-tRNA aminoacylation"/>
    <property type="evidence" value="ECO:0007669"/>
    <property type="project" value="UniProtKB-UniRule"/>
</dbReference>
<dbReference type="InterPro" id="IPR008909">
    <property type="entry name" value="DALR_anticod-bd"/>
</dbReference>
<keyword evidence="13" id="KW-1185">Reference proteome</keyword>
<dbReference type="PANTHER" id="PTHR30075">
    <property type="entry name" value="GLYCYL-TRNA SYNTHETASE"/>
    <property type="match status" value="1"/>
</dbReference>
<evidence type="ECO:0000313" key="12">
    <source>
        <dbReference type="EMBL" id="ACC97748.1"/>
    </source>
</evidence>
<dbReference type="EMBL" id="CP001055">
    <property type="protein sequence ID" value="ACC97748.1"/>
    <property type="molecule type" value="Genomic_DNA"/>
</dbReference>
<dbReference type="STRING" id="445932.Emin_0184"/>
<dbReference type="AlphaFoldDB" id="B2KBR1"/>
<dbReference type="InterPro" id="IPR006194">
    <property type="entry name" value="Gly-tRNA-synth_heterodimer"/>
</dbReference>
<evidence type="ECO:0000256" key="1">
    <source>
        <dbReference type="ARBA" id="ARBA00004496"/>
    </source>
</evidence>
<dbReference type="GO" id="GO:0004820">
    <property type="term" value="F:glycine-tRNA ligase activity"/>
    <property type="evidence" value="ECO:0007669"/>
    <property type="project" value="UniProtKB-UniRule"/>
</dbReference>
<dbReference type="Pfam" id="PF05746">
    <property type="entry name" value="DALR_1"/>
    <property type="match status" value="1"/>
</dbReference>
<keyword evidence="7 10" id="KW-0648">Protein biosynthesis</keyword>
<comment type="subunit">
    <text evidence="10">Tetramer of two alpha and two beta subunits.</text>
</comment>